<evidence type="ECO:0000313" key="3">
    <source>
        <dbReference type="EMBL" id="MDT6977479.1"/>
    </source>
</evidence>
<sequence length="142" mass="16523">MELMAARERDAERIRRDETRIDELLSKVDELLSLQKAAMAAEKERDDYKAMVSNLLSKITALEERLKVRNKNLYGGKSQKGGRKKSVKDGEDRARDKDDSMVLRNPSDLRLWIMVGKWCRKRVRKQNQKSTVFIARDFLIGP</sequence>
<reference evidence="3 4" key="2">
    <citation type="submission" date="2023-08" db="EMBL/GenBank/DDBJ databases">
        <authorList>
            <person name="Du M."/>
            <person name="Liu C."/>
            <person name="Liu S.-J."/>
        </authorList>
    </citation>
    <scope>NUCLEOTIDE SEQUENCE [LARGE SCALE GENOMIC DNA]</scope>
    <source>
        <strain evidence="3 4">GS077</strain>
    </source>
</reference>
<accession>A0ABD5G0X2</accession>
<dbReference type="AlphaFoldDB" id="A0ABD5G0X2"/>
<feature type="coiled-coil region" evidence="1">
    <location>
        <begin position="31"/>
        <end position="65"/>
    </location>
</feature>
<feature type="region of interest" description="Disordered" evidence="2">
    <location>
        <begin position="72"/>
        <end position="100"/>
    </location>
</feature>
<comment type="caution">
    <text evidence="3">The sequence shown here is derived from an EMBL/GenBank/DDBJ whole genome shotgun (WGS) entry which is preliminary data.</text>
</comment>
<keyword evidence="1" id="KW-0175">Coiled coil</keyword>
<dbReference type="EMBL" id="JAVFHL010000001">
    <property type="protein sequence ID" value="MDT6977479.1"/>
    <property type="molecule type" value="Genomic_DNA"/>
</dbReference>
<evidence type="ECO:0000256" key="1">
    <source>
        <dbReference type="SAM" id="Coils"/>
    </source>
</evidence>
<organism evidence="3 4">
    <name type="scientific">Bacteroides fragilis</name>
    <dbReference type="NCBI Taxonomy" id="817"/>
    <lineage>
        <taxon>Bacteria</taxon>
        <taxon>Pseudomonadati</taxon>
        <taxon>Bacteroidota</taxon>
        <taxon>Bacteroidia</taxon>
        <taxon>Bacteroidales</taxon>
        <taxon>Bacteroidaceae</taxon>
        <taxon>Bacteroides</taxon>
    </lineage>
</organism>
<dbReference type="Proteomes" id="UP001258434">
    <property type="component" value="Unassembled WGS sequence"/>
</dbReference>
<protein>
    <recommendedName>
        <fullName evidence="5">Transposase</fullName>
    </recommendedName>
</protein>
<feature type="compositionally biased region" description="Basic and acidic residues" evidence="2">
    <location>
        <begin position="87"/>
        <end position="100"/>
    </location>
</feature>
<gene>
    <name evidence="3" type="ORF">BFGS077_002782</name>
</gene>
<name>A0ABD5G0X2_BACFG</name>
<evidence type="ECO:0008006" key="5">
    <source>
        <dbReference type="Google" id="ProtNLM"/>
    </source>
</evidence>
<proteinExistence type="predicted"/>
<evidence type="ECO:0000256" key="2">
    <source>
        <dbReference type="SAM" id="MobiDB-lite"/>
    </source>
</evidence>
<evidence type="ECO:0000313" key="4">
    <source>
        <dbReference type="Proteomes" id="UP001258434"/>
    </source>
</evidence>
<reference evidence="4" key="1">
    <citation type="submission" date="2023-07" db="EMBL/GenBank/DDBJ databases">
        <title>A gut symbiont ubiquitin homologue binds and inactivates peptidyl-prolyl isomerase to mediate the interbacterial arms race in the human gut.</title>
        <authorList>
            <person name="Jiang K."/>
            <person name="Li W."/>
            <person name="Tong M."/>
            <person name="Xu J."/>
            <person name="Chen Z."/>
            <person name="Yang Y."/>
            <person name="Zang Y."/>
            <person name="Jiao X."/>
            <person name="Liu C."/>
            <person name="Lim B."/>
            <person name="Jiang X."/>
            <person name="Wang J."/>
            <person name="Wu D."/>
            <person name="Wang M."/>
            <person name="Liu S.-J."/>
            <person name="Shao F."/>
            <person name="Gao X."/>
        </authorList>
    </citation>
    <scope>NUCLEOTIDE SEQUENCE [LARGE SCALE GENOMIC DNA]</scope>
    <source>
        <strain evidence="4">GS077</strain>
    </source>
</reference>